<keyword evidence="3" id="KW-1185">Reference proteome</keyword>
<dbReference type="Gene3D" id="1.10.10.10">
    <property type="entry name" value="Winged helix-like DNA-binding domain superfamily/Winged helix DNA-binding domain"/>
    <property type="match status" value="2"/>
</dbReference>
<dbReference type="Pfam" id="PF00196">
    <property type="entry name" value="GerE"/>
    <property type="match status" value="1"/>
</dbReference>
<dbReference type="Proteomes" id="UP000764837">
    <property type="component" value="Unassembled WGS sequence"/>
</dbReference>
<evidence type="ECO:0000313" key="3">
    <source>
        <dbReference type="Proteomes" id="UP000764837"/>
    </source>
</evidence>
<protein>
    <submittedName>
        <fullName evidence="2">DNA-binding CsgD family transcriptional regulator</fullName>
    </submittedName>
</protein>
<name>A0ABS2LYL7_9ACTN</name>
<dbReference type="PANTHER" id="PTHR34293">
    <property type="entry name" value="HTH-TYPE TRANSCRIPTIONAL REGULATOR TRMBL2"/>
    <property type="match status" value="1"/>
</dbReference>
<dbReference type="InterPro" id="IPR016032">
    <property type="entry name" value="Sig_transdc_resp-reg_C-effctor"/>
</dbReference>
<dbReference type="GO" id="GO:0003677">
    <property type="term" value="F:DNA binding"/>
    <property type="evidence" value="ECO:0007669"/>
    <property type="project" value="UniProtKB-KW"/>
</dbReference>
<dbReference type="PROSITE" id="PS50043">
    <property type="entry name" value="HTH_LUXR_2"/>
    <property type="match status" value="1"/>
</dbReference>
<sequence>MLEILGMSDAAENVYRAMLGRSELGAAELAEHLGWSGDKVKDALEELTRLSLIRHSGQQAGGLLLVNPEFSLASLLARQEVELARRQQELASGRLAISELIAEHARSIQDKRRLEVEELPGVDLVRVRLEELTHSCTSDLMELITGGGQSAANRQASTPLDQQVLERGVHMRSVYLQSVVNHPETVAYLAWLAGLGGRVRLAPALPLRMIIFDHRTAIVPSKPEDTASGALLLRGAGLVSALCALFEYIWEDATPFGATPQGNSTGLTSQERAVLSLLAQGRTDEVVARKLGISVRTSRRITAELMTALGARSRFQAGVIAGERGWLQGLQDAPERD</sequence>
<evidence type="ECO:0000259" key="1">
    <source>
        <dbReference type="PROSITE" id="PS50043"/>
    </source>
</evidence>
<reference evidence="2 3" key="1">
    <citation type="submission" date="2021-01" db="EMBL/GenBank/DDBJ databases">
        <title>Sequencing the genomes of 1000 actinobacteria strains.</title>
        <authorList>
            <person name="Klenk H.-P."/>
        </authorList>
    </citation>
    <scope>NUCLEOTIDE SEQUENCE [LARGE SCALE GENOMIC DNA]</scope>
    <source>
        <strain evidence="2 3">DSM 100204</strain>
    </source>
</reference>
<organism evidence="2 3">
    <name type="scientific">Micromonospora luteifusca</name>
    <dbReference type="NCBI Taxonomy" id="709860"/>
    <lineage>
        <taxon>Bacteria</taxon>
        <taxon>Bacillati</taxon>
        <taxon>Actinomycetota</taxon>
        <taxon>Actinomycetes</taxon>
        <taxon>Micromonosporales</taxon>
        <taxon>Micromonosporaceae</taxon>
        <taxon>Micromonospora</taxon>
    </lineage>
</organism>
<dbReference type="InterPro" id="IPR000792">
    <property type="entry name" value="Tscrpt_reg_LuxR_C"/>
</dbReference>
<dbReference type="PANTHER" id="PTHR34293:SF1">
    <property type="entry name" value="HTH-TYPE TRANSCRIPTIONAL REGULATOR TRMBL2"/>
    <property type="match status" value="1"/>
</dbReference>
<proteinExistence type="predicted"/>
<gene>
    <name evidence="2" type="ORF">JOD64_004522</name>
</gene>
<dbReference type="PRINTS" id="PR00038">
    <property type="entry name" value="HTHLUXR"/>
</dbReference>
<feature type="domain" description="HTH luxR-type" evidence="1">
    <location>
        <begin position="260"/>
        <end position="325"/>
    </location>
</feature>
<keyword evidence="2" id="KW-0238">DNA-binding</keyword>
<dbReference type="RefSeq" id="WP_204944030.1">
    <property type="nucleotide sequence ID" value="NZ_JAFBBP010000001.1"/>
</dbReference>
<dbReference type="InterPro" id="IPR036388">
    <property type="entry name" value="WH-like_DNA-bd_sf"/>
</dbReference>
<evidence type="ECO:0000313" key="2">
    <source>
        <dbReference type="EMBL" id="MBM7493300.1"/>
    </source>
</evidence>
<comment type="caution">
    <text evidence="2">The sequence shown here is derived from an EMBL/GenBank/DDBJ whole genome shotgun (WGS) entry which is preliminary data.</text>
</comment>
<dbReference type="EMBL" id="JAFBBP010000001">
    <property type="protein sequence ID" value="MBM7493300.1"/>
    <property type="molecule type" value="Genomic_DNA"/>
</dbReference>
<dbReference type="InterPro" id="IPR051797">
    <property type="entry name" value="TrmB-like"/>
</dbReference>
<dbReference type="SMART" id="SM00421">
    <property type="entry name" value="HTH_LUXR"/>
    <property type="match status" value="1"/>
</dbReference>
<dbReference type="SUPFAM" id="SSF46894">
    <property type="entry name" value="C-terminal effector domain of the bipartite response regulators"/>
    <property type="match status" value="1"/>
</dbReference>
<accession>A0ABS2LYL7</accession>
<dbReference type="CDD" id="cd06170">
    <property type="entry name" value="LuxR_C_like"/>
    <property type="match status" value="1"/>
</dbReference>